<dbReference type="Pfam" id="PF00462">
    <property type="entry name" value="Glutaredoxin"/>
    <property type="match status" value="1"/>
</dbReference>
<reference evidence="5" key="1">
    <citation type="journal article" date="2019" name="Nat. Commun.">
        <title>Expansion of phycobilisome linker gene families in mesophilic red algae.</title>
        <authorList>
            <person name="Lee J."/>
            <person name="Kim D."/>
            <person name="Bhattacharya D."/>
            <person name="Yoon H.S."/>
        </authorList>
    </citation>
    <scope>NUCLEOTIDE SEQUENCE [LARGE SCALE GENOMIC DNA]</scope>
    <source>
        <strain evidence="5">CCMP 1328</strain>
    </source>
</reference>
<dbReference type="InterPro" id="IPR006869">
    <property type="entry name" value="DUF547"/>
</dbReference>
<dbReference type="PRINTS" id="PR00160">
    <property type="entry name" value="GLUTAREDOXIN"/>
</dbReference>
<organism evidence="4 5">
    <name type="scientific">Porphyridium purpureum</name>
    <name type="common">Red alga</name>
    <name type="synonym">Porphyridium cruentum</name>
    <dbReference type="NCBI Taxonomy" id="35688"/>
    <lineage>
        <taxon>Eukaryota</taxon>
        <taxon>Rhodophyta</taxon>
        <taxon>Bangiophyceae</taxon>
        <taxon>Porphyridiales</taxon>
        <taxon>Porphyridiaceae</taxon>
        <taxon>Porphyridium</taxon>
    </lineage>
</organism>
<dbReference type="AlphaFoldDB" id="A0A5J4Z5C0"/>
<dbReference type="InterPro" id="IPR036249">
    <property type="entry name" value="Thioredoxin-like_sf"/>
</dbReference>
<keyword evidence="5" id="KW-1185">Reference proteome</keyword>
<dbReference type="InterPro" id="IPR011767">
    <property type="entry name" value="GLR_AS"/>
</dbReference>
<comment type="caution">
    <text evidence="4">The sequence shown here is derived from an EMBL/GenBank/DDBJ whole genome shotgun (WGS) entry which is preliminary data.</text>
</comment>
<evidence type="ECO:0000259" key="3">
    <source>
        <dbReference type="PROSITE" id="PS50186"/>
    </source>
</evidence>
<dbReference type="Gene3D" id="1.10.10.10">
    <property type="entry name" value="Winged helix-like DNA-binding domain superfamily/Winged helix DNA-binding domain"/>
    <property type="match status" value="1"/>
</dbReference>
<evidence type="ECO:0000256" key="2">
    <source>
        <dbReference type="ARBA" id="ARBA00023284"/>
    </source>
</evidence>
<dbReference type="PANTHER" id="PTHR46361:SF3">
    <property type="entry name" value="ELECTRON CARRIER_ PROTEIN DISULFIDE OXIDOREDUCTASE"/>
    <property type="match status" value="1"/>
</dbReference>
<dbReference type="Gene3D" id="3.40.30.10">
    <property type="entry name" value="Glutaredoxin"/>
    <property type="match status" value="1"/>
</dbReference>
<dbReference type="InterPro" id="IPR036388">
    <property type="entry name" value="WH-like_DNA-bd_sf"/>
</dbReference>
<dbReference type="Pfam" id="PF04784">
    <property type="entry name" value="DUF547"/>
    <property type="match status" value="1"/>
</dbReference>
<dbReference type="InterPro" id="IPR002109">
    <property type="entry name" value="Glutaredoxin"/>
</dbReference>
<dbReference type="OMA" id="IVVSQCH"/>
<accession>A0A5J4Z5C0</accession>
<dbReference type="Proteomes" id="UP000324585">
    <property type="component" value="Unassembled WGS sequence"/>
</dbReference>
<feature type="domain" description="DEP" evidence="3">
    <location>
        <begin position="141"/>
        <end position="214"/>
    </location>
</feature>
<evidence type="ECO:0000313" key="5">
    <source>
        <dbReference type="Proteomes" id="UP000324585"/>
    </source>
</evidence>
<protein>
    <submittedName>
        <fullName evidence="4">Glutaredoxin</fullName>
    </submittedName>
</protein>
<dbReference type="InterPro" id="IPR000591">
    <property type="entry name" value="DEP_dom"/>
</dbReference>
<dbReference type="OrthoDB" id="41681at2759"/>
<dbReference type="Pfam" id="PF00610">
    <property type="entry name" value="DEP"/>
    <property type="match status" value="1"/>
</dbReference>
<gene>
    <name evidence="4" type="ORF">FVE85_6824</name>
</gene>
<evidence type="ECO:0000256" key="1">
    <source>
        <dbReference type="ARBA" id="ARBA00023157"/>
    </source>
</evidence>
<dbReference type="PROSITE" id="PS00195">
    <property type="entry name" value="GLUTAREDOXIN_1"/>
    <property type="match status" value="1"/>
</dbReference>
<dbReference type="EMBL" id="VRMN01000001">
    <property type="protein sequence ID" value="KAA8499239.1"/>
    <property type="molecule type" value="Genomic_DNA"/>
</dbReference>
<dbReference type="PROSITE" id="PS50186">
    <property type="entry name" value="DEP"/>
    <property type="match status" value="1"/>
</dbReference>
<dbReference type="SMART" id="SM00049">
    <property type="entry name" value="DEP"/>
    <property type="match status" value="1"/>
</dbReference>
<dbReference type="SUPFAM" id="SSF52833">
    <property type="entry name" value="Thioredoxin-like"/>
    <property type="match status" value="1"/>
</dbReference>
<dbReference type="InterPro" id="IPR036390">
    <property type="entry name" value="WH_DNA-bd_sf"/>
</dbReference>
<dbReference type="InterPro" id="IPR014025">
    <property type="entry name" value="Glutaredoxin_subgr"/>
</dbReference>
<proteinExistence type="predicted"/>
<name>A0A5J4Z5C0_PORPP</name>
<dbReference type="CDD" id="cd04371">
    <property type="entry name" value="DEP"/>
    <property type="match status" value="1"/>
</dbReference>
<evidence type="ECO:0000313" key="4">
    <source>
        <dbReference type="EMBL" id="KAA8499239.1"/>
    </source>
</evidence>
<dbReference type="PROSITE" id="PS51354">
    <property type="entry name" value="GLUTAREDOXIN_2"/>
    <property type="match status" value="1"/>
</dbReference>
<sequence>MEVADAPAVITVFSLSTCPHCMRVKSMLWEKGWDYVDISLTDYPEKRADMLALANRMTVPQIFFNDLHLGGASELVALEQQGKLDALYESRIVGQSRASDVRLLPPTYEPRPIQSALPRTEEPVCVIGDACFDYMDLMEKLSRELDIKDRKYRMKTHRRCFVGSEATDYVMREFGVSRPDAVQVLSQLNNLNFFRHVLDEHDFEDAQLFYRLHVHETPMVLNTVRVWRDRVDAPMVTITHCKKMMDALETRHSNSQGMVDLAAMVQDGQFRAFCEATCELQRFSMRDMKPDEKLAFVINCYNVMLKHAFAAVGEPTSSATRGAFFDTVKYNIGGDDYSFNDLENGILRANHRPPYHFRTPFGKGDPRAGVALAKAEPRIHFALNCGAHSCPPVKLFTEEGIQEELRIAAIAFCGEDDNVRIDEAGGQLFLSRIFDWYSADFGKNDVQVARTLSQWLSEPRRKKLEEAMLQTKKKFRIRYMPYDWTSNTVNAKPFKVLE</sequence>
<keyword evidence="2" id="KW-0676">Redox-active center</keyword>
<dbReference type="SUPFAM" id="SSF46785">
    <property type="entry name" value="Winged helix' DNA-binding domain"/>
    <property type="match status" value="1"/>
</dbReference>
<dbReference type="PANTHER" id="PTHR46361">
    <property type="entry name" value="ELECTRON CARRIER/ PROTEIN DISULFIDE OXIDOREDUCTASE"/>
    <property type="match status" value="1"/>
</dbReference>
<dbReference type="GO" id="GO:0035556">
    <property type="term" value="P:intracellular signal transduction"/>
    <property type="evidence" value="ECO:0007669"/>
    <property type="project" value="InterPro"/>
</dbReference>
<keyword evidence="1" id="KW-1015">Disulfide bond</keyword>